<dbReference type="Gene3D" id="3.40.50.720">
    <property type="entry name" value="NAD(P)-binding Rossmann-like Domain"/>
    <property type="match status" value="1"/>
</dbReference>
<dbReference type="PRINTS" id="PR00081">
    <property type="entry name" value="GDHRDH"/>
</dbReference>
<dbReference type="InterPro" id="IPR036291">
    <property type="entry name" value="NAD(P)-bd_dom_sf"/>
</dbReference>
<proteinExistence type="inferred from homology"/>
<evidence type="ECO:0000256" key="2">
    <source>
        <dbReference type="ARBA" id="ARBA00023002"/>
    </source>
</evidence>
<evidence type="ECO:0000313" key="5">
    <source>
        <dbReference type="Proteomes" id="UP000198226"/>
    </source>
</evidence>
<evidence type="ECO:0000256" key="1">
    <source>
        <dbReference type="ARBA" id="ARBA00006484"/>
    </source>
</evidence>
<keyword evidence="5" id="KW-1185">Reference proteome</keyword>
<sequence length="274" mass="28301">MSVSSVSGMTTASDMKDRYVLVTGGSSGIGAAIADEFAGRGANLVLVARDAGQLERTAADLRERHGVTVLSVALALDRPGAPRHLMEIVREAGVEVEVLVNNAAVGSRAMVADSDPTRLRQLVDLNVGALTELTTLLVAGMVHRGHGSVVNIASTGAYTPAPVMAAYAASKAYVLSFTRALWAETRASGVRVVAVSPGQTQTPMNPRPGRDKRQPAQVARTVLAALEGTGPAVVDGGRNKVATVLMCMVPARLMATLALRMMARGGAAATASPH</sequence>
<dbReference type="Proteomes" id="UP000198226">
    <property type="component" value="Chromosome I"/>
</dbReference>
<name>A0A1C5HSH6_9ACTN</name>
<organism evidence="4 5">
    <name type="scientific">Micromonospora rifamycinica</name>
    <dbReference type="NCBI Taxonomy" id="291594"/>
    <lineage>
        <taxon>Bacteria</taxon>
        <taxon>Bacillati</taxon>
        <taxon>Actinomycetota</taxon>
        <taxon>Actinomycetes</taxon>
        <taxon>Micromonosporales</taxon>
        <taxon>Micromonosporaceae</taxon>
        <taxon>Micromonospora</taxon>
    </lineage>
</organism>
<dbReference type="PIRSF" id="PIRSF000126">
    <property type="entry name" value="11-beta-HSD1"/>
    <property type="match status" value="1"/>
</dbReference>
<dbReference type="InterPro" id="IPR002347">
    <property type="entry name" value="SDR_fam"/>
</dbReference>
<evidence type="ECO:0008006" key="6">
    <source>
        <dbReference type="Google" id="ProtNLM"/>
    </source>
</evidence>
<protein>
    <recommendedName>
        <fullName evidence="6">Dehydrogenase</fullName>
    </recommendedName>
</protein>
<evidence type="ECO:0000256" key="3">
    <source>
        <dbReference type="RuleBase" id="RU000363"/>
    </source>
</evidence>
<dbReference type="Pfam" id="PF00106">
    <property type="entry name" value="adh_short"/>
    <property type="match status" value="1"/>
</dbReference>
<dbReference type="GO" id="GO:0016491">
    <property type="term" value="F:oxidoreductase activity"/>
    <property type="evidence" value="ECO:0007669"/>
    <property type="project" value="UniProtKB-KW"/>
</dbReference>
<dbReference type="PANTHER" id="PTHR42901">
    <property type="entry name" value="ALCOHOL DEHYDROGENASE"/>
    <property type="match status" value="1"/>
</dbReference>
<accession>A0A1C5HSH6</accession>
<dbReference type="EMBL" id="LT607752">
    <property type="protein sequence ID" value="SCG48867.1"/>
    <property type="molecule type" value="Genomic_DNA"/>
</dbReference>
<comment type="similarity">
    <text evidence="1 3">Belongs to the short-chain dehydrogenases/reductases (SDR) family.</text>
</comment>
<dbReference type="AlphaFoldDB" id="A0A1C5HSH6"/>
<evidence type="ECO:0000313" key="4">
    <source>
        <dbReference type="EMBL" id="SCG48867.1"/>
    </source>
</evidence>
<gene>
    <name evidence="4" type="ORF">GA0070623_1626</name>
</gene>
<keyword evidence="2" id="KW-0560">Oxidoreductase</keyword>
<dbReference type="PRINTS" id="PR00080">
    <property type="entry name" value="SDRFAMILY"/>
</dbReference>
<dbReference type="CDD" id="cd05233">
    <property type="entry name" value="SDR_c"/>
    <property type="match status" value="1"/>
</dbReference>
<dbReference type="PANTHER" id="PTHR42901:SF1">
    <property type="entry name" value="ALCOHOL DEHYDROGENASE"/>
    <property type="match status" value="1"/>
</dbReference>
<reference evidence="5" key="1">
    <citation type="submission" date="2016-06" db="EMBL/GenBank/DDBJ databases">
        <authorList>
            <person name="Varghese N."/>
            <person name="Submissions Spin"/>
        </authorList>
    </citation>
    <scope>NUCLEOTIDE SEQUENCE [LARGE SCALE GENOMIC DNA]</scope>
    <source>
        <strain evidence="5">DSM 44983</strain>
    </source>
</reference>
<dbReference type="SUPFAM" id="SSF51735">
    <property type="entry name" value="NAD(P)-binding Rossmann-fold domains"/>
    <property type="match status" value="1"/>
</dbReference>